<feature type="compositionally biased region" description="Basic and acidic residues" evidence="1">
    <location>
        <begin position="12"/>
        <end position="23"/>
    </location>
</feature>
<feature type="compositionally biased region" description="Polar residues" evidence="1">
    <location>
        <begin position="92"/>
        <end position="108"/>
    </location>
</feature>
<keyword evidence="3" id="KW-1185">Reference proteome</keyword>
<feature type="region of interest" description="Disordered" evidence="1">
    <location>
        <begin position="1"/>
        <end position="30"/>
    </location>
</feature>
<dbReference type="Proteomes" id="UP000192247">
    <property type="component" value="Unassembled WGS sequence"/>
</dbReference>
<feature type="compositionally biased region" description="Polar residues" evidence="1">
    <location>
        <begin position="1"/>
        <end position="11"/>
    </location>
</feature>
<comment type="caution">
    <text evidence="2">The sequence shown here is derived from an EMBL/GenBank/DDBJ whole genome shotgun (WGS) entry which is preliminary data.</text>
</comment>
<dbReference type="AlphaFoldDB" id="A0A1V9XMY6"/>
<organism evidence="2 3">
    <name type="scientific">Tropilaelaps mercedesae</name>
    <dbReference type="NCBI Taxonomy" id="418985"/>
    <lineage>
        <taxon>Eukaryota</taxon>
        <taxon>Metazoa</taxon>
        <taxon>Ecdysozoa</taxon>
        <taxon>Arthropoda</taxon>
        <taxon>Chelicerata</taxon>
        <taxon>Arachnida</taxon>
        <taxon>Acari</taxon>
        <taxon>Parasitiformes</taxon>
        <taxon>Mesostigmata</taxon>
        <taxon>Gamasina</taxon>
        <taxon>Dermanyssoidea</taxon>
        <taxon>Laelapidae</taxon>
        <taxon>Tropilaelaps</taxon>
    </lineage>
</organism>
<accession>A0A1V9XMY6</accession>
<name>A0A1V9XMY6_9ACAR</name>
<protein>
    <submittedName>
        <fullName evidence="2">Uncharacterized protein</fullName>
    </submittedName>
</protein>
<feature type="region of interest" description="Disordered" evidence="1">
    <location>
        <begin position="91"/>
        <end position="110"/>
    </location>
</feature>
<evidence type="ECO:0000313" key="3">
    <source>
        <dbReference type="Proteomes" id="UP000192247"/>
    </source>
</evidence>
<dbReference type="EMBL" id="MNPL01007221">
    <property type="protein sequence ID" value="OQR74874.1"/>
    <property type="molecule type" value="Genomic_DNA"/>
</dbReference>
<evidence type="ECO:0000256" key="1">
    <source>
        <dbReference type="SAM" id="MobiDB-lite"/>
    </source>
</evidence>
<dbReference type="InParanoid" id="A0A1V9XMY6"/>
<evidence type="ECO:0000313" key="2">
    <source>
        <dbReference type="EMBL" id="OQR74874.1"/>
    </source>
</evidence>
<sequence length="193" mass="21327">MQEEGQQNMSSRSERETKKETRQKPKAGHLAMAIAGPCPFLYYTGRQIQAVPKSESRLPKKERGGLQLTQIASNERETSTVSSVARPATVGRRNSNTIGSFTLQPHTHTPTELKRRTPTRVNSRILTAGVATVSTVVSAPLNEKINGINGLGEKSWTPKKKTKEDAMSAEKWAMKVRKRTGANNHHYPLEIPG</sequence>
<reference evidence="2 3" key="1">
    <citation type="journal article" date="2017" name="Gigascience">
        <title>Draft genome of the honey bee ectoparasitic mite, Tropilaelaps mercedesae, is shaped by the parasitic life history.</title>
        <authorList>
            <person name="Dong X."/>
            <person name="Armstrong S.D."/>
            <person name="Xia D."/>
            <person name="Makepeace B.L."/>
            <person name="Darby A.C."/>
            <person name="Kadowaki T."/>
        </authorList>
    </citation>
    <scope>NUCLEOTIDE SEQUENCE [LARGE SCALE GENOMIC DNA]</scope>
    <source>
        <strain evidence="2">Wuxi-XJTLU</strain>
    </source>
</reference>
<gene>
    <name evidence="2" type="ORF">BIW11_03347</name>
</gene>
<proteinExistence type="predicted"/>